<dbReference type="EMBL" id="VLTJ01000010">
    <property type="protein sequence ID" value="TSH97342.1"/>
    <property type="molecule type" value="Genomic_DNA"/>
</dbReference>
<evidence type="ECO:0000313" key="5">
    <source>
        <dbReference type="Proteomes" id="UP000318405"/>
    </source>
</evidence>
<dbReference type="Proteomes" id="UP000318405">
    <property type="component" value="Unassembled WGS sequence"/>
</dbReference>
<dbReference type="AlphaFoldDB" id="A0A556AWL5"/>
<sequence>MATRSVEIVGAGLAGLVAANRFAQLGWQVRIHERNADLRMFGAGIWLWESGLKTLETIGAYAGATAQARVIREWQIRDQRDRLLMSRLTTPEDRLLLPPRADLYQALIDRAVDQNVDIVTSSNAVSVSPEGEVVFDDGRQARADLVVIADGAYSRLRESILGTRWMDFGMEAGIRMLIDAHPDDNVDTLVEHWNGPWRLLYNPCTNGKNYIFLSAPVGDQRARRIPLDTDLWIEKFPGAESLIRRFVPDSRWDRLVNVKCRQWTEGRVAIVGDAAHAMPPNLGQAANTAFFNVMALAEMATGAADLPAALRAWEKRQRPLTDHVQWWSYAYGFVLGKWPASLQSLRSDAIVSLARTEWFDEGLNRGARHVPAGYVGFAATAGARLAAAARGLLSPTSL</sequence>
<reference evidence="4 5" key="1">
    <citation type="submission" date="2019-07" db="EMBL/GenBank/DDBJ databases">
        <title>Qingshengfaniella alkalisoli gen. nov., sp. nov., isolated from saline soil.</title>
        <authorList>
            <person name="Xu L."/>
            <person name="Huang X.-X."/>
            <person name="Sun J.-Q."/>
        </authorList>
    </citation>
    <scope>NUCLEOTIDE SEQUENCE [LARGE SCALE GENOMIC DNA]</scope>
    <source>
        <strain evidence="4 5">DSM 27279</strain>
    </source>
</reference>
<dbReference type="InterPro" id="IPR050493">
    <property type="entry name" value="FAD-dep_Monooxygenase_BioMet"/>
</dbReference>
<dbReference type="InterPro" id="IPR036188">
    <property type="entry name" value="FAD/NAD-bd_sf"/>
</dbReference>
<dbReference type="GO" id="GO:0071949">
    <property type="term" value="F:FAD binding"/>
    <property type="evidence" value="ECO:0007669"/>
    <property type="project" value="InterPro"/>
</dbReference>
<evidence type="ECO:0000256" key="2">
    <source>
        <dbReference type="ARBA" id="ARBA00023033"/>
    </source>
</evidence>
<dbReference type="SUPFAM" id="SSF51905">
    <property type="entry name" value="FAD/NAD(P)-binding domain"/>
    <property type="match status" value="1"/>
</dbReference>
<proteinExistence type="predicted"/>
<evidence type="ECO:0000259" key="3">
    <source>
        <dbReference type="Pfam" id="PF01494"/>
    </source>
</evidence>
<organism evidence="4 5">
    <name type="scientific">Verticiella sediminum</name>
    <dbReference type="NCBI Taxonomy" id="1247510"/>
    <lineage>
        <taxon>Bacteria</taxon>
        <taxon>Pseudomonadati</taxon>
        <taxon>Pseudomonadota</taxon>
        <taxon>Betaproteobacteria</taxon>
        <taxon>Burkholderiales</taxon>
        <taxon>Alcaligenaceae</taxon>
        <taxon>Verticiella</taxon>
    </lineage>
</organism>
<keyword evidence="1" id="KW-0560">Oxidoreductase</keyword>
<dbReference type="GO" id="GO:0004497">
    <property type="term" value="F:monooxygenase activity"/>
    <property type="evidence" value="ECO:0007669"/>
    <property type="project" value="UniProtKB-KW"/>
</dbReference>
<dbReference type="RefSeq" id="WP_143947297.1">
    <property type="nucleotide sequence ID" value="NZ_BAABMB010000001.1"/>
</dbReference>
<gene>
    <name evidence="4" type="ORF">FOZ76_06335</name>
</gene>
<dbReference type="PRINTS" id="PR00420">
    <property type="entry name" value="RNGMNOXGNASE"/>
</dbReference>
<feature type="domain" description="FAD-binding" evidence="3">
    <location>
        <begin position="5"/>
        <end position="298"/>
    </location>
</feature>
<evidence type="ECO:0000256" key="1">
    <source>
        <dbReference type="ARBA" id="ARBA00023002"/>
    </source>
</evidence>
<dbReference type="PANTHER" id="PTHR13789">
    <property type="entry name" value="MONOOXYGENASE"/>
    <property type="match status" value="1"/>
</dbReference>
<keyword evidence="5" id="KW-1185">Reference proteome</keyword>
<dbReference type="Pfam" id="PF01494">
    <property type="entry name" value="FAD_binding_3"/>
    <property type="match status" value="1"/>
</dbReference>
<accession>A0A556AWL5</accession>
<dbReference type="Gene3D" id="3.30.9.10">
    <property type="entry name" value="D-Amino Acid Oxidase, subunit A, domain 2"/>
    <property type="match status" value="1"/>
</dbReference>
<protein>
    <submittedName>
        <fullName evidence="4">FAD-dependent monooxygenase</fullName>
    </submittedName>
</protein>
<dbReference type="OrthoDB" id="8591538at2"/>
<dbReference type="Gene3D" id="3.50.50.60">
    <property type="entry name" value="FAD/NAD(P)-binding domain"/>
    <property type="match status" value="1"/>
</dbReference>
<dbReference type="InterPro" id="IPR002938">
    <property type="entry name" value="FAD-bd"/>
</dbReference>
<dbReference type="PANTHER" id="PTHR13789:SF309">
    <property type="entry name" value="PUTATIVE (AFU_ORTHOLOGUE AFUA_6G14510)-RELATED"/>
    <property type="match status" value="1"/>
</dbReference>
<name>A0A556AWL5_9BURK</name>
<keyword evidence="2 4" id="KW-0503">Monooxygenase</keyword>
<evidence type="ECO:0000313" key="4">
    <source>
        <dbReference type="EMBL" id="TSH97342.1"/>
    </source>
</evidence>
<comment type="caution">
    <text evidence="4">The sequence shown here is derived from an EMBL/GenBank/DDBJ whole genome shotgun (WGS) entry which is preliminary data.</text>
</comment>